<dbReference type="SUPFAM" id="SSF53474">
    <property type="entry name" value="alpha/beta-Hydrolases"/>
    <property type="match status" value="1"/>
</dbReference>
<gene>
    <name evidence="2" type="ORF">G6R27_00710</name>
</gene>
<evidence type="ECO:0000313" key="2">
    <source>
        <dbReference type="EMBL" id="MBS9334557.1"/>
    </source>
</evidence>
<accession>A0ABS5QRG8</accession>
<proteinExistence type="predicted"/>
<dbReference type="InterPro" id="IPR029058">
    <property type="entry name" value="AB_hydrolase_fold"/>
</dbReference>
<dbReference type="PANTHER" id="PTHR43194">
    <property type="entry name" value="HYDROLASE ALPHA/BETA FOLD FAMILY"/>
    <property type="match status" value="1"/>
</dbReference>
<dbReference type="Proteomes" id="UP001519418">
    <property type="component" value="Unassembled WGS sequence"/>
</dbReference>
<name>A0ABS5QRG8_9LACO</name>
<protein>
    <submittedName>
        <fullName evidence="2">Alpha/beta hydrolase</fullName>
    </submittedName>
</protein>
<dbReference type="GO" id="GO:0016787">
    <property type="term" value="F:hydrolase activity"/>
    <property type="evidence" value="ECO:0007669"/>
    <property type="project" value="UniProtKB-KW"/>
</dbReference>
<keyword evidence="3" id="KW-1185">Reference proteome</keyword>
<feature type="domain" description="AB hydrolase-1" evidence="1">
    <location>
        <begin position="27"/>
        <end position="255"/>
    </location>
</feature>
<dbReference type="EMBL" id="JAAMFI010000001">
    <property type="protein sequence ID" value="MBS9334557.1"/>
    <property type="molecule type" value="Genomic_DNA"/>
</dbReference>
<organism evidence="2 3">
    <name type="scientific">Fructobacillus papyriferae</name>
    <dbReference type="NCBI Taxonomy" id="2713171"/>
    <lineage>
        <taxon>Bacteria</taxon>
        <taxon>Bacillati</taxon>
        <taxon>Bacillota</taxon>
        <taxon>Bacilli</taxon>
        <taxon>Lactobacillales</taxon>
        <taxon>Lactobacillaceae</taxon>
        <taxon>Fructobacillus</taxon>
    </lineage>
</organism>
<dbReference type="RefSeq" id="WP_213819174.1">
    <property type="nucleotide sequence ID" value="NZ_JAAMFI010000001.1"/>
</dbReference>
<dbReference type="InterPro" id="IPR000073">
    <property type="entry name" value="AB_hydrolase_1"/>
</dbReference>
<dbReference type="PRINTS" id="PR00412">
    <property type="entry name" value="EPOXHYDRLASE"/>
</dbReference>
<dbReference type="Gene3D" id="3.40.50.1820">
    <property type="entry name" value="alpha/beta hydrolase"/>
    <property type="match status" value="1"/>
</dbReference>
<evidence type="ECO:0000259" key="1">
    <source>
        <dbReference type="Pfam" id="PF12697"/>
    </source>
</evidence>
<comment type="caution">
    <text evidence="2">The sequence shown here is derived from an EMBL/GenBank/DDBJ whole genome shotgun (WGS) entry which is preliminary data.</text>
</comment>
<dbReference type="Pfam" id="PF12697">
    <property type="entry name" value="Abhydrolase_6"/>
    <property type="match status" value="1"/>
</dbReference>
<keyword evidence="2" id="KW-0378">Hydrolase</keyword>
<dbReference type="InterPro" id="IPR050228">
    <property type="entry name" value="Carboxylesterase_BioH"/>
</dbReference>
<dbReference type="InterPro" id="IPR000639">
    <property type="entry name" value="Epox_hydrolase-like"/>
</dbReference>
<sequence>MAFFKTSDGVSINYQVHQGNDQGKTALLLAGFSGIQAEWQYQIETLKAQGFCVVTMDWRSHGRSARTSKNLRISRLAADLKELIDRLNLSDLLVIGHSMGAAVIWAYLSLFGEAAFRQAVFIDQSPKLLNDETWTAGLLGLNWTSFPVLSETFFHQKMTVAPVSQAFKDKLKQEKIDYPFDFDLAFPLLKDHLLSDWRENLSACGLAKLFVAGGASPLWKHQYYHDFLDDLKGGQELVVIPGTGHLPHLEKPEKFSTILHDFVTK</sequence>
<reference evidence="2 3" key="1">
    <citation type="submission" date="2020-02" db="EMBL/GenBank/DDBJ databases">
        <title>Fructobacillus sp. isolated from paper mulberry of Taiwan.</title>
        <authorList>
            <person name="Lin S.-T."/>
        </authorList>
    </citation>
    <scope>NUCLEOTIDE SEQUENCE [LARGE SCALE GENOMIC DNA]</scope>
    <source>
        <strain evidence="2 3">M1-10</strain>
    </source>
</reference>
<dbReference type="PANTHER" id="PTHR43194:SF2">
    <property type="entry name" value="PEROXISOMAL MEMBRANE PROTEIN LPX1"/>
    <property type="match status" value="1"/>
</dbReference>
<evidence type="ECO:0000313" key="3">
    <source>
        <dbReference type="Proteomes" id="UP001519418"/>
    </source>
</evidence>